<proteinExistence type="predicted"/>
<dbReference type="EMBL" id="GGEC01063942">
    <property type="protein sequence ID" value="MBX44426.1"/>
    <property type="molecule type" value="Transcribed_RNA"/>
</dbReference>
<organism evidence="1">
    <name type="scientific">Rhizophora mucronata</name>
    <name type="common">Asiatic mangrove</name>
    <dbReference type="NCBI Taxonomy" id="61149"/>
    <lineage>
        <taxon>Eukaryota</taxon>
        <taxon>Viridiplantae</taxon>
        <taxon>Streptophyta</taxon>
        <taxon>Embryophyta</taxon>
        <taxon>Tracheophyta</taxon>
        <taxon>Spermatophyta</taxon>
        <taxon>Magnoliopsida</taxon>
        <taxon>eudicotyledons</taxon>
        <taxon>Gunneridae</taxon>
        <taxon>Pentapetalae</taxon>
        <taxon>rosids</taxon>
        <taxon>fabids</taxon>
        <taxon>Malpighiales</taxon>
        <taxon>Rhizophoraceae</taxon>
        <taxon>Rhizophora</taxon>
    </lineage>
</organism>
<name>A0A2P2NPL2_RHIMU</name>
<accession>A0A2P2NPL2</accession>
<evidence type="ECO:0000313" key="1">
    <source>
        <dbReference type="EMBL" id="MBX44426.1"/>
    </source>
</evidence>
<sequence>MIQTLLDNRNQSEK</sequence>
<reference evidence="1" key="1">
    <citation type="submission" date="2018-02" db="EMBL/GenBank/DDBJ databases">
        <title>Rhizophora mucronata_Transcriptome.</title>
        <authorList>
            <person name="Meera S.P."/>
            <person name="Sreeshan A."/>
            <person name="Augustine A."/>
        </authorList>
    </citation>
    <scope>NUCLEOTIDE SEQUENCE</scope>
    <source>
        <tissue evidence="1">Leaf</tissue>
    </source>
</reference>
<protein>
    <submittedName>
        <fullName evidence="1">Uncharacterized protein</fullName>
    </submittedName>
</protein>